<feature type="compositionally biased region" description="Basic and acidic residues" evidence="1">
    <location>
        <begin position="216"/>
        <end position="227"/>
    </location>
</feature>
<feature type="compositionally biased region" description="Low complexity" evidence="1">
    <location>
        <begin position="110"/>
        <end position="125"/>
    </location>
</feature>
<accession>A0AA39YMD5</accession>
<dbReference type="InterPro" id="IPR040233">
    <property type="entry name" value="CCD97-like_C"/>
</dbReference>
<reference evidence="3" key="1">
    <citation type="submission" date="2023-06" db="EMBL/GenBank/DDBJ databases">
        <title>Genome-scale phylogeny and comparative genomics of the fungal order Sordariales.</title>
        <authorList>
            <consortium name="Lawrence Berkeley National Laboratory"/>
            <person name="Hensen N."/>
            <person name="Bonometti L."/>
            <person name="Westerberg I."/>
            <person name="Brannstrom I.O."/>
            <person name="Guillou S."/>
            <person name="Cros-Aarteil S."/>
            <person name="Calhoun S."/>
            <person name="Haridas S."/>
            <person name="Kuo A."/>
            <person name="Mondo S."/>
            <person name="Pangilinan J."/>
            <person name="Riley R."/>
            <person name="Labutti K."/>
            <person name="Andreopoulos B."/>
            <person name="Lipzen A."/>
            <person name="Chen C."/>
            <person name="Yanf M."/>
            <person name="Daum C."/>
            <person name="Ng V."/>
            <person name="Clum A."/>
            <person name="Steindorff A."/>
            <person name="Ohm R."/>
            <person name="Martin F."/>
            <person name="Silar P."/>
            <person name="Natvig D."/>
            <person name="Lalanne C."/>
            <person name="Gautier V."/>
            <person name="Ament-Velasquez S.L."/>
            <person name="Kruys A."/>
            <person name="Hutchinson M.I."/>
            <person name="Powell A.J."/>
            <person name="Barry K."/>
            <person name="Miller A.N."/>
            <person name="Grigoriev I.V."/>
            <person name="Debuchy R."/>
            <person name="Gladieux P."/>
            <person name="Thoren M.H."/>
            <person name="Johannesson H."/>
        </authorList>
    </citation>
    <scope>NUCLEOTIDE SEQUENCE</scope>
    <source>
        <strain evidence="3">SMH2532-1</strain>
    </source>
</reference>
<sequence length="236" mass="27191">MAPHMESPPPPSVQPPIDSDLFSKPQPRPPRSSSRSEQIRIQNRRREYLQRNPSYYKSSEHELADPLLYDTLIRRFLTPAEREADGRAKGYARVLEGSLLRGEERLAKLSQESKATETSASSSSSLRPPNSCPPATLSLSPTTEVEDLPPPKTKVQGRERWEAFLRERFVRGEDEDFEYRRVDLEEEYDVLERIEKEEAWFDEETPEWVGEDGEGDGERMERPERVLVGETGVQDF</sequence>
<evidence type="ECO:0000313" key="3">
    <source>
        <dbReference type="EMBL" id="KAK0655119.1"/>
    </source>
</evidence>
<comment type="caution">
    <text evidence="3">The sequence shown here is derived from an EMBL/GenBank/DDBJ whole genome shotgun (WGS) entry which is preliminary data.</text>
</comment>
<dbReference type="Pfam" id="PF09747">
    <property type="entry name" value="CCD97-like_C"/>
    <property type="match status" value="1"/>
</dbReference>
<feature type="compositionally biased region" description="Acidic residues" evidence="1">
    <location>
        <begin position="202"/>
        <end position="215"/>
    </location>
</feature>
<evidence type="ECO:0000256" key="1">
    <source>
        <dbReference type="SAM" id="MobiDB-lite"/>
    </source>
</evidence>
<name>A0AA39YMD5_9PEZI</name>
<feature type="region of interest" description="Disordered" evidence="1">
    <location>
        <begin position="202"/>
        <end position="236"/>
    </location>
</feature>
<feature type="region of interest" description="Disordered" evidence="1">
    <location>
        <begin position="1"/>
        <end position="61"/>
    </location>
</feature>
<feature type="region of interest" description="Disordered" evidence="1">
    <location>
        <begin position="106"/>
        <end position="156"/>
    </location>
</feature>
<feature type="compositionally biased region" description="Low complexity" evidence="1">
    <location>
        <begin position="31"/>
        <end position="41"/>
    </location>
</feature>
<proteinExistence type="predicted"/>
<dbReference type="AlphaFoldDB" id="A0AA39YMD5"/>
<evidence type="ECO:0000313" key="4">
    <source>
        <dbReference type="Proteomes" id="UP001174936"/>
    </source>
</evidence>
<evidence type="ECO:0000259" key="2">
    <source>
        <dbReference type="Pfam" id="PF09747"/>
    </source>
</evidence>
<organism evidence="3 4">
    <name type="scientific">Cercophora newfieldiana</name>
    <dbReference type="NCBI Taxonomy" id="92897"/>
    <lineage>
        <taxon>Eukaryota</taxon>
        <taxon>Fungi</taxon>
        <taxon>Dikarya</taxon>
        <taxon>Ascomycota</taxon>
        <taxon>Pezizomycotina</taxon>
        <taxon>Sordariomycetes</taxon>
        <taxon>Sordariomycetidae</taxon>
        <taxon>Sordariales</taxon>
        <taxon>Lasiosphaeriaceae</taxon>
        <taxon>Cercophora</taxon>
    </lineage>
</organism>
<feature type="compositionally biased region" description="Pro residues" evidence="1">
    <location>
        <begin position="1"/>
        <end position="14"/>
    </location>
</feature>
<feature type="domain" description="CCD97-like C-terminal" evidence="2">
    <location>
        <begin position="43"/>
        <end position="204"/>
    </location>
</feature>
<gene>
    <name evidence="3" type="ORF">B0T16DRAFT_450858</name>
</gene>
<dbReference type="Proteomes" id="UP001174936">
    <property type="component" value="Unassembled WGS sequence"/>
</dbReference>
<dbReference type="EMBL" id="JAULSV010000001">
    <property type="protein sequence ID" value="KAK0655119.1"/>
    <property type="molecule type" value="Genomic_DNA"/>
</dbReference>
<protein>
    <submittedName>
        <fullName evidence="3">Coiled-coil domain-containing protein-domain-containing protein</fullName>
    </submittedName>
</protein>
<dbReference type="InterPro" id="IPR018613">
    <property type="entry name" value="Ccdc97-like"/>
</dbReference>
<keyword evidence="4" id="KW-1185">Reference proteome</keyword>
<dbReference type="PANTHER" id="PTHR31840">
    <property type="entry name" value="COILED-COIL DOMAIN-CONTAINING PROTEIN 97"/>
    <property type="match status" value="1"/>
</dbReference>
<dbReference type="PANTHER" id="PTHR31840:SF1">
    <property type="entry name" value="COILED-COIL DOMAIN-CONTAINING PROTEIN 97"/>
    <property type="match status" value="1"/>
</dbReference>